<reference evidence="2 3" key="1">
    <citation type="submission" date="2024-11" db="EMBL/GenBank/DDBJ databases">
        <title>Adaptive evolution of stress response genes in parasites aligns with host niche diversity.</title>
        <authorList>
            <person name="Hahn C."/>
            <person name="Resl P."/>
        </authorList>
    </citation>
    <scope>NUCLEOTIDE SEQUENCE [LARGE SCALE GENOMIC DNA]</scope>
    <source>
        <strain evidence="2">EGGRZ-B1_66</strain>
        <tissue evidence="2">Body</tissue>
    </source>
</reference>
<protein>
    <recommendedName>
        <fullName evidence="1">Fibronectin type-III domain-containing protein</fullName>
    </recommendedName>
</protein>
<evidence type="ECO:0000313" key="3">
    <source>
        <dbReference type="Proteomes" id="UP001626550"/>
    </source>
</evidence>
<sequence length="182" mass="19109">MNAPQGLAKIFVNSNSVAVSWTNLVPIGTEIVTGYRVQYQKHIQATGTGTVLAKDVENNFATISSLDPCTLYLVSVAGVDNITDPGKPVVGPYSLPIFIRTYAPVPTGSVTGAVATVQGSGSAYITITDLGKLACTHPETGNCGQYYYRVSLVSGATKYIAASVTTPSFGWLTFSLTSVSYP</sequence>
<evidence type="ECO:0000313" key="2">
    <source>
        <dbReference type="EMBL" id="KAL3312441.1"/>
    </source>
</evidence>
<dbReference type="Pfam" id="PF00041">
    <property type="entry name" value="fn3"/>
    <property type="match status" value="1"/>
</dbReference>
<organism evidence="2 3">
    <name type="scientific">Cichlidogyrus casuarinus</name>
    <dbReference type="NCBI Taxonomy" id="1844966"/>
    <lineage>
        <taxon>Eukaryota</taxon>
        <taxon>Metazoa</taxon>
        <taxon>Spiralia</taxon>
        <taxon>Lophotrochozoa</taxon>
        <taxon>Platyhelminthes</taxon>
        <taxon>Monogenea</taxon>
        <taxon>Monopisthocotylea</taxon>
        <taxon>Dactylogyridea</taxon>
        <taxon>Ancyrocephalidae</taxon>
        <taxon>Cichlidogyrus</taxon>
    </lineage>
</organism>
<dbReference type="AlphaFoldDB" id="A0ABD2Q2S3"/>
<dbReference type="InterPro" id="IPR036116">
    <property type="entry name" value="FN3_sf"/>
</dbReference>
<dbReference type="PROSITE" id="PS50853">
    <property type="entry name" value="FN3"/>
    <property type="match status" value="1"/>
</dbReference>
<comment type="caution">
    <text evidence="2">The sequence shown here is derived from an EMBL/GenBank/DDBJ whole genome shotgun (WGS) entry which is preliminary data.</text>
</comment>
<dbReference type="CDD" id="cd00063">
    <property type="entry name" value="FN3"/>
    <property type="match status" value="1"/>
</dbReference>
<name>A0ABD2Q2S3_9PLAT</name>
<evidence type="ECO:0000259" key="1">
    <source>
        <dbReference type="PROSITE" id="PS50853"/>
    </source>
</evidence>
<keyword evidence="3" id="KW-1185">Reference proteome</keyword>
<dbReference type="SUPFAM" id="SSF49265">
    <property type="entry name" value="Fibronectin type III"/>
    <property type="match status" value="1"/>
</dbReference>
<dbReference type="InterPro" id="IPR013783">
    <property type="entry name" value="Ig-like_fold"/>
</dbReference>
<dbReference type="EMBL" id="JBJKFK010001700">
    <property type="protein sequence ID" value="KAL3312441.1"/>
    <property type="molecule type" value="Genomic_DNA"/>
</dbReference>
<dbReference type="InterPro" id="IPR003961">
    <property type="entry name" value="FN3_dom"/>
</dbReference>
<accession>A0ABD2Q2S3</accession>
<feature type="domain" description="Fibronectin type-III" evidence="1">
    <location>
        <begin position="3"/>
        <end position="104"/>
    </location>
</feature>
<dbReference type="Proteomes" id="UP001626550">
    <property type="component" value="Unassembled WGS sequence"/>
</dbReference>
<dbReference type="Gene3D" id="2.60.40.10">
    <property type="entry name" value="Immunoglobulins"/>
    <property type="match status" value="1"/>
</dbReference>
<gene>
    <name evidence="2" type="ORF">Ciccas_008969</name>
</gene>
<proteinExistence type="predicted"/>
<dbReference type="SMART" id="SM00060">
    <property type="entry name" value="FN3"/>
    <property type="match status" value="1"/>
</dbReference>